<protein>
    <submittedName>
        <fullName evidence="1">Uncharacterized protein</fullName>
    </submittedName>
</protein>
<comment type="caution">
    <text evidence="1">The sequence shown here is derived from an EMBL/GenBank/DDBJ whole genome shotgun (WGS) entry which is preliminary data.</text>
</comment>
<name>A0A9D1GXC3_9ACTN</name>
<accession>A0A9D1GXC3</accession>
<proteinExistence type="predicted"/>
<dbReference type="EMBL" id="DVLP01000175">
    <property type="protein sequence ID" value="HIT75072.1"/>
    <property type="molecule type" value="Genomic_DNA"/>
</dbReference>
<sequence length="257" mass="28413">MLGKRRLVGYCGYPGARGQGRLGIGSLDDRVAEIEKRYANSYGKGRPILPTLELIATTVHPVSGRDGTFRTRTDPKIIERHVKAAEHHESYLLLNIQPGRANFLDEVKALEPWLVRPDVGVALDPEWAVKKGQVPGRVFGSTSGKELDGVARWLSDLVAKHHLPQKVMVYHQLHLDIVAKESALREHPGVALIKSVDGIGSRSAKTDTWTKLAKAAPDHVAMGFKLFYDEDTAGGHDLMSPSQVLALRPRPDYVMYE</sequence>
<evidence type="ECO:0000313" key="1">
    <source>
        <dbReference type="EMBL" id="HIT75072.1"/>
    </source>
</evidence>
<reference evidence="1" key="2">
    <citation type="journal article" date="2021" name="PeerJ">
        <title>Extensive microbial diversity within the chicken gut microbiome revealed by metagenomics and culture.</title>
        <authorList>
            <person name="Gilroy R."/>
            <person name="Ravi A."/>
            <person name="Getino M."/>
            <person name="Pursley I."/>
            <person name="Horton D.L."/>
            <person name="Alikhan N.F."/>
            <person name="Baker D."/>
            <person name="Gharbi K."/>
            <person name="Hall N."/>
            <person name="Watson M."/>
            <person name="Adriaenssens E.M."/>
            <person name="Foster-Nyarko E."/>
            <person name="Jarju S."/>
            <person name="Secka A."/>
            <person name="Antonio M."/>
            <person name="Oren A."/>
            <person name="Chaudhuri R.R."/>
            <person name="La Ragione R."/>
            <person name="Hildebrand F."/>
            <person name="Pallen M.J."/>
        </authorList>
    </citation>
    <scope>NUCLEOTIDE SEQUENCE</scope>
    <source>
        <strain evidence="1">ChiGjej1B1-24693</strain>
    </source>
</reference>
<dbReference type="Proteomes" id="UP000886842">
    <property type="component" value="Unassembled WGS sequence"/>
</dbReference>
<reference evidence="1" key="1">
    <citation type="submission" date="2020-10" db="EMBL/GenBank/DDBJ databases">
        <authorList>
            <person name="Gilroy R."/>
        </authorList>
    </citation>
    <scope>NUCLEOTIDE SEQUENCE</scope>
    <source>
        <strain evidence="1">ChiGjej1B1-24693</strain>
    </source>
</reference>
<evidence type="ECO:0000313" key="2">
    <source>
        <dbReference type="Proteomes" id="UP000886842"/>
    </source>
</evidence>
<dbReference type="AlphaFoldDB" id="A0A9D1GXC3"/>
<organism evidence="1 2">
    <name type="scientific">Candidatus Avipropionibacterium avicola</name>
    <dbReference type="NCBI Taxonomy" id="2840701"/>
    <lineage>
        <taxon>Bacteria</taxon>
        <taxon>Bacillati</taxon>
        <taxon>Actinomycetota</taxon>
        <taxon>Actinomycetes</taxon>
        <taxon>Propionibacteriales</taxon>
        <taxon>Propionibacteriaceae</taxon>
        <taxon>Propionibacteriaceae incertae sedis</taxon>
        <taxon>Candidatus Avipropionibacterium</taxon>
    </lineage>
</organism>
<gene>
    <name evidence="1" type="ORF">IAA98_05755</name>
</gene>